<dbReference type="Proteomes" id="UP000634476">
    <property type="component" value="Unassembled WGS sequence"/>
</dbReference>
<dbReference type="SUPFAM" id="SSF52402">
    <property type="entry name" value="Adenine nucleotide alpha hydrolases-like"/>
    <property type="match status" value="2"/>
</dbReference>
<evidence type="ECO:0000313" key="4">
    <source>
        <dbReference type="Proteomes" id="UP000634476"/>
    </source>
</evidence>
<evidence type="ECO:0000256" key="1">
    <source>
        <dbReference type="ARBA" id="ARBA00008791"/>
    </source>
</evidence>
<dbReference type="InterPro" id="IPR006016">
    <property type="entry name" value="UspA"/>
</dbReference>
<protein>
    <submittedName>
        <fullName evidence="3">Universal stress protein</fullName>
    </submittedName>
</protein>
<comment type="caution">
    <text evidence="3">The sequence shown here is derived from an EMBL/GenBank/DDBJ whole genome shotgun (WGS) entry which is preliminary data.</text>
</comment>
<dbReference type="RefSeq" id="WP_203880317.1">
    <property type="nucleotide sequence ID" value="NZ_BOOK01000098.1"/>
</dbReference>
<name>A0A8J3T4C1_9ACTN</name>
<dbReference type="PANTHER" id="PTHR46553">
    <property type="entry name" value="ADENINE NUCLEOTIDE ALPHA HYDROLASES-LIKE SUPERFAMILY PROTEIN"/>
    <property type="match status" value="1"/>
</dbReference>
<sequence>MTDPHASAPGRIVVGYDGSDFSMQALDWAMDEAELRGASLTVTHAWRWPYGKASEDARLHLRKAAEHVLYHGVDCVRSTSALTDVRADLYEGAAAERIVELSAGAQLVVVGSRGLDALARSVVGSVATYVTTHTHAPVIIVRGPGPIPAPVEPGPLVLGLTVITPEEVVEFAFAEAALRQLRLVAVHAGHQQPAEGGTVMEPLPGIEAERERMDKHLAPWRERYPDVPVTCRSVAAAPADALEEAGTGAIMVVVGAGRFHNRGRLGTIARAMAEHAPCPVAIVPAPHRQPSG</sequence>
<accession>A0A8J3T4C1</accession>
<comment type="similarity">
    <text evidence="1">Belongs to the universal stress protein A family.</text>
</comment>
<proteinExistence type="inferred from homology"/>
<dbReference type="PANTHER" id="PTHR46553:SF3">
    <property type="entry name" value="ADENINE NUCLEOTIDE ALPHA HYDROLASES-LIKE SUPERFAMILY PROTEIN"/>
    <property type="match status" value="1"/>
</dbReference>
<organism evidence="3 4">
    <name type="scientific">Planobispora takensis</name>
    <dbReference type="NCBI Taxonomy" id="1367882"/>
    <lineage>
        <taxon>Bacteria</taxon>
        <taxon>Bacillati</taxon>
        <taxon>Actinomycetota</taxon>
        <taxon>Actinomycetes</taxon>
        <taxon>Streptosporangiales</taxon>
        <taxon>Streptosporangiaceae</taxon>
        <taxon>Planobispora</taxon>
    </lineage>
</organism>
<evidence type="ECO:0000313" key="3">
    <source>
        <dbReference type="EMBL" id="GII06119.1"/>
    </source>
</evidence>
<feature type="domain" description="UspA" evidence="2">
    <location>
        <begin position="166"/>
        <end position="284"/>
    </location>
</feature>
<gene>
    <name evidence="3" type="ORF">Pta02_81270</name>
</gene>
<dbReference type="EMBL" id="BOOK01000098">
    <property type="protein sequence ID" value="GII06119.1"/>
    <property type="molecule type" value="Genomic_DNA"/>
</dbReference>
<dbReference type="Pfam" id="PF00582">
    <property type="entry name" value="Usp"/>
    <property type="match status" value="2"/>
</dbReference>
<reference evidence="3" key="1">
    <citation type="submission" date="2021-01" db="EMBL/GenBank/DDBJ databases">
        <title>Whole genome shotgun sequence of Planobispora takensis NBRC 109077.</title>
        <authorList>
            <person name="Komaki H."/>
            <person name="Tamura T."/>
        </authorList>
    </citation>
    <scope>NUCLEOTIDE SEQUENCE</scope>
    <source>
        <strain evidence="3">NBRC 109077</strain>
    </source>
</reference>
<feature type="domain" description="UspA" evidence="2">
    <location>
        <begin position="11"/>
        <end position="142"/>
    </location>
</feature>
<keyword evidence="4" id="KW-1185">Reference proteome</keyword>
<dbReference type="PRINTS" id="PR01438">
    <property type="entry name" value="UNVRSLSTRESS"/>
</dbReference>
<dbReference type="Gene3D" id="3.40.50.620">
    <property type="entry name" value="HUPs"/>
    <property type="match status" value="2"/>
</dbReference>
<dbReference type="AlphaFoldDB" id="A0A8J3T4C1"/>
<evidence type="ECO:0000259" key="2">
    <source>
        <dbReference type="Pfam" id="PF00582"/>
    </source>
</evidence>
<dbReference type="InterPro" id="IPR006015">
    <property type="entry name" value="Universal_stress_UspA"/>
</dbReference>
<dbReference type="InterPro" id="IPR014729">
    <property type="entry name" value="Rossmann-like_a/b/a_fold"/>
</dbReference>